<sequence>MRVVFELFIRYLNVSLFKYFIFFIFIFSNCNALTYQDSAFCENTHSIILDIFRDEHEQCSSYEFVQEDINSDIVSKNSRDFEATSLPVQFDLAEKPSPSMEDLSMNETTSLENPSRMMASTSVKTGFESASLEQPSPQASIYTTVTDEAYNESAFETKDNFQSQGCIETSPASKEGISSEAPIATHVASEEKRFNFASTDCAAAVLKTNPEAEGASSILTENKDKYMLNKCSAAKKFVIIELCEDIYVDTVQIANFEFFSSIFRTIRISVSGKYPKHESSWMELGTFTAMNLRTLQSFHIENPLIWAKYMKIEVLSHYGSEFYCPLSLVHVFGKTMIEEFEEENEDEYSNGSNPSQNIQADSLNAKAKNDSQAFQSEQTASASNTVQTEIYSQNSAMTAMNAATSSPPESKNSVIEEDQGLCNSYKDYVTSSLSSSIVTGNVTSSAAVSSPFPTTTHHLNQESVYKNINKRLYTLEERKKVFDEAIQKVLISFGKHDAKQLNFSGLLNEISMSYREEFEHLRYQSQRLQSSFYILQARLELASAENEFIQRRIQSLSDDSSFQKRLLVLQLTLLIVLVVYIAVSYFPANPSVNGNVLLQSSSVTPTFDSNDDYRHAYPMDRSELTVSHPSFNSKSSNDSSVVYKFTENTDDEQPSRSNIVPVPRMKPPAMKKFLHSRSYSVY</sequence>
<dbReference type="AlphaFoldDB" id="S9XJJ9"/>
<comment type="subunit">
    <text evidence="9">Interacts with EMP65.</text>
</comment>
<dbReference type="InterPro" id="IPR012919">
    <property type="entry name" value="SUN_dom"/>
</dbReference>
<evidence type="ECO:0000259" key="13">
    <source>
        <dbReference type="PROSITE" id="PS51469"/>
    </source>
</evidence>
<dbReference type="EMBL" id="KE546988">
    <property type="protein sequence ID" value="EPY53871.1"/>
    <property type="molecule type" value="Genomic_DNA"/>
</dbReference>
<evidence type="ECO:0000256" key="6">
    <source>
        <dbReference type="ARBA" id="ARBA00023136"/>
    </source>
</evidence>
<feature type="domain" description="SUN" evidence="13">
    <location>
        <begin position="138"/>
        <end position="336"/>
    </location>
</feature>
<gene>
    <name evidence="14" type="ORF">SPOG_02901</name>
</gene>
<feature type="region of interest" description="Disordered" evidence="11">
    <location>
        <begin position="365"/>
        <end position="385"/>
    </location>
</feature>
<dbReference type="GO" id="GO:0005789">
    <property type="term" value="C:endoplasmic reticulum membrane"/>
    <property type="evidence" value="ECO:0007669"/>
    <property type="project" value="UniProtKB-SubCell"/>
</dbReference>
<dbReference type="OMA" id="LIWAKYM"/>
<dbReference type="OrthoDB" id="266334at2759"/>
<dbReference type="PANTHER" id="PTHR12953">
    <property type="entry name" value="MEMBRANE PROTEIN CH1 RELATED"/>
    <property type="match status" value="1"/>
</dbReference>
<protein>
    <recommendedName>
        <fullName evidence="10">SUN-like protein 1</fullName>
    </recommendedName>
</protein>
<accession>S9XJJ9</accession>
<dbReference type="PROSITE" id="PS51469">
    <property type="entry name" value="SUN"/>
    <property type="match status" value="1"/>
</dbReference>
<reference evidence="14 15" key="1">
    <citation type="journal article" date="2011" name="Science">
        <title>Comparative functional genomics of the fission yeasts.</title>
        <authorList>
            <person name="Rhind N."/>
            <person name="Chen Z."/>
            <person name="Yassour M."/>
            <person name="Thompson D.A."/>
            <person name="Haas B.J."/>
            <person name="Habib N."/>
            <person name="Wapinski I."/>
            <person name="Roy S."/>
            <person name="Lin M.F."/>
            <person name="Heiman D.I."/>
            <person name="Young S.K."/>
            <person name="Furuya K."/>
            <person name="Guo Y."/>
            <person name="Pidoux A."/>
            <person name="Chen H.M."/>
            <person name="Robbertse B."/>
            <person name="Goldberg J.M."/>
            <person name="Aoki K."/>
            <person name="Bayne E.H."/>
            <person name="Berlin A.M."/>
            <person name="Desjardins C.A."/>
            <person name="Dobbs E."/>
            <person name="Dukaj L."/>
            <person name="Fan L."/>
            <person name="FitzGerald M.G."/>
            <person name="French C."/>
            <person name="Gujja S."/>
            <person name="Hansen K."/>
            <person name="Keifenheim D."/>
            <person name="Levin J.Z."/>
            <person name="Mosher R.A."/>
            <person name="Mueller C.A."/>
            <person name="Pfiffner J."/>
            <person name="Priest M."/>
            <person name="Russ C."/>
            <person name="Smialowska A."/>
            <person name="Swoboda P."/>
            <person name="Sykes S.M."/>
            <person name="Vaughn M."/>
            <person name="Vengrova S."/>
            <person name="Yoder R."/>
            <person name="Zeng Q."/>
            <person name="Allshire R."/>
            <person name="Baulcombe D."/>
            <person name="Birren B.W."/>
            <person name="Brown W."/>
            <person name="Ekwall K."/>
            <person name="Kellis M."/>
            <person name="Leatherwood J."/>
            <person name="Levin H."/>
            <person name="Margalit H."/>
            <person name="Martienssen R."/>
            <person name="Nieduszynski C.A."/>
            <person name="Spatafora J.W."/>
            <person name="Friedman N."/>
            <person name="Dalgaard J.Z."/>
            <person name="Baumann P."/>
            <person name="Niki H."/>
            <person name="Regev A."/>
            <person name="Nusbaum C."/>
        </authorList>
    </citation>
    <scope>NUCLEOTIDE SEQUENCE [LARGE SCALE GENOMIC DNA]</scope>
    <source>
        <strain evidence="15">OY26 / ATCC MYA-4695 / CBS 11777 / NBRC 106824 / NRRL Y48691</strain>
    </source>
</reference>
<comment type="subcellular location">
    <subcellularLocation>
        <location evidence="1">Endoplasmic reticulum membrane</location>
        <topology evidence="1">Single-pass type I membrane protein</topology>
    </subcellularLocation>
</comment>
<keyword evidence="7" id="KW-0325">Glycoprotein</keyword>
<evidence type="ECO:0000256" key="9">
    <source>
        <dbReference type="ARBA" id="ARBA00064635"/>
    </source>
</evidence>
<keyword evidence="2 12" id="KW-0812">Transmembrane</keyword>
<dbReference type="STRING" id="653667.S9XJJ9"/>
<dbReference type="RefSeq" id="XP_013021016.1">
    <property type="nucleotide sequence ID" value="XM_013165562.1"/>
</dbReference>
<evidence type="ECO:0000256" key="5">
    <source>
        <dbReference type="ARBA" id="ARBA00022989"/>
    </source>
</evidence>
<keyword evidence="3" id="KW-0732">Signal</keyword>
<proteinExistence type="inferred from homology"/>
<keyword evidence="6 12" id="KW-0472">Membrane</keyword>
<keyword evidence="4" id="KW-0256">Endoplasmic reticulum</keyword>
<evidence type="ECO:0000256" key="11">
    <source>
        <dbReference type="SAM" id="MobiDB-lite"/>
    </source>
</evidence>
<evidence type="ECO:0000256" key="12">
    <source>
        <dbReference type="SAM" id="Phobius"/>
    </source>
</evidence>
<feature type="transmembrane region" description="Helical" evidence="12">
    <location>
        <begin position="7"/>
        <end position="27"/>
    </location>
</feature>
<comment type="similarity">
    <text evidence="8">Belongs to the SLP1 family.</text>
</comment>
<dbReference type="GO" id="GO:0034975">
    <property type="term" value="P:protein folding in endoplasmic reticulum"/>
    <property type="evidence" value="ECO:0007669"/>
    <property type="project" value="TreeGrafter"/>
</dbReference>
<evidence type="ECO:0000313" key="14">
    <source>
        <dbReference type="EMBL" id="EPY53871.1"/>
    </source>
</evidence>
<dbReference type="FunFam" id="2.60.120.260:FF:000099">
    <property type="entry name" value="Uncharacterized protein, isoform C"/>
    <property type="match status" value="1"/>
</dbReference>
<dbReference type="GeneID" id="25037222"/>
<keyword evidence="15" id="KW-1185">Reference proteome</keyword>
<evidence type="ECO:0000313" key="15">
    <source>
        <dbReference type="Proteomes" id="UP000015464"/>
    </source>
</evidence>
<organism evidence="14 15">
    <name type="scientific">Schizosaccharomyces cryophilus (strain OY26 / ATCC MYA-4695 / CBS 11777 / NBRC 106824 / NRRL Y48691)</name>
    <name type="common">Fission yeast</name>
    <dbReference type="NCBI Taxonomy" id="653667"/>
    <lineage>
        <taxon>Eukaryota</taxon>
        <taxon>Fungi</taxon>
        <taxon>Dikarya</taxon>
        <taxon>Ascomycota</taxon>
        <taxon>Taphrinomycotina</taxon>
        <taxon>Schizosaccharomycetes</taxon>
        <taxon>Schizosaccharomycetales</taxon>
        <taxon>Schizosaccharomycetaceae</taxon>
        <taxon>Schizosaccharomyces</taxon>
    </lineage>
</organism>
<dbReference type="PANTHER" id="PTHR12953:SF0">
    <property type="entry name" value="SUN DOMAIN-CONTAINING OSSIFICATION FACTOR"/>
    <property type="match status" value="1"/>
</dbReference>
<name>S9XJJ9_SCHCR</name>
<evidence type="ECO:0000256" key="2">
    <source>
        <dbReference type="ARBA" id="ARBA00022692"/>
    </source>
</evidence>
<dbReference type="HOGENOM" id="CLU_403402_0_0_1"/>
<feature type="transmembrane region" description="Helical" evidence="12">
    <location>
        <begin position="566"/>
        <end position="586"/>
    </location>
</feature>
<evidence type="ECO:0000256" key="3">
    <source>
        <dbReference type="ARBA" id="ARBA00022729"/>
    </source>
</evidence>
<evidence type="ECO:0000256" key="4">
    <source>
        <dbReference type="ARBA" id="ARBA00022824"/>
    </source>
</evidence>
<evidence type="ECO:0000256" key="7">
    <source>
        <dbReference type="ARBA" id="ARBA00023180"/>
    </source>
</evidence>
<dbReference type="Pfam" id="PF07738">
    <property type="entry name" value="Sad1_UNC"/>
    <property type="match status" value="1"/>
</dbReference>
<evidence type="ECO:0000256" key="10">
    <source>
        <dbReference type="ARBA" id="ARBA00075366"/>
    </source>
</evidence>
<feature type="compositionally biased region" description="Polar residues" evidence="11">
    <location>
        <begin position="370"/>
        <end position="385"/>
    </location>
</feature>
<dbReference type="Proteomes" id="UP000015464">
    <property type="component" value="Unassembled WGS sequence"/>
</dbReference>
<keyword evidence="5 12" id="KW-1133">Transmembrane helix</keyword>
<evidence type="ECO:0000256" key="8">
    <source>
        <dbReference type="ARBA" id="ARBA00061226"/>
    </source>
</evidence>
<evidence type="ECO:0000256" key="1">
    <source>
        <dbReference type="ARBA" id="ARBA00004115"/>
    </source>
</evidence>
<dbReference type="InterPro" id="IPR045120">
    <property type="entry name" value="Suco/Slp1-like"/>
</dbReference>
<dbReference type="eggNOG" id="KOG1396">
    <property type="taxonomic scope" value="Eukaryota"/>
</dbReference>